<dbReference type="Pfam" id="PF13306">
    <property type="entry name" value="LRR_5"/>
    <property type="match status" value="1"/>
</dbReference>
<accession>A0A146KMJ3</accession>
<proteinExistence type="predicted"/>
<dbReference type="Gene3D" id="3.80.10.10">
    <property type="entry name" value="Ribonuclease Inhibitor"/>
    <property type="match status" value="1"/>
</dbReference>
<dbReference type="AlphaFoldDB" id="A0A146KMJ3"/>
<reference evidence="1" key="1">
    <citation type="submission" date="2015-07" db="EMBL/GenBank/DDBJ databases">
        <title>Adaptation to a free-living lifestyle via gene acquisitions in the diplomonad Trepomonas sp. PC1.</title>
        <authorList>
            <person name="Xu F."/>
            <person name="Jerlstrom-Hultqvist J."/>
            <person name="Kolisko M."/>
            <person name="Simpson A.G.B."/>
            <person name="Roger A.J."/>
            <person name="Svard S.G."/>
            <person name="Andersson J.O."/>
        </authorList>
    </citation>
    <scope>NUCLEOTIDE SEQUENCE</scope>
    <source>
        <strain evidence="1">PC1</strain>
    </source>
</reference>
<dbReference type="InterPro" id="IPR026906">
    <property type="entry name" value="LRR_5"/>
</dbReference>
<dbReference type="InterPro" id="IPR032675">
    <property type="entry name" value="LRR_dom_sf"/>
</dbReference>
<protein>
    <submittedName>
        <fullName evidence="1">Leucine rich repeats-containing protein</fullName>
    </submittedName>
</protein>
<feature type="non-terminal residue" evidence="1">
    <location>
        <position position="1"/>
    </location>
</feature>
<sequence>EASFLQQSTIPTKSQIITVNLFNSQIMYYYQTDCYKINPSIVSTSLQLINNVKAFISKTTTIIPERVFSDHLSLMMVSCKSLLEIKEYAFDACFMLRKVNCRKLAVIGRNAFYGCTSLIKIDLDSVVELDIGCFQYCQSIVTHRYKQLKKLPANVYGSNGSLQQIIGYQLEEYDHDDERIIGMDRLEQGAQVIRHQEVLLDVFRERTEFKRCIYEIAKIAKGVRNSKISLVDVGKLNVNEINVNEE</sequence>
<gene>
    <name evidence="1" type="ORF">TPC1_10104</name>
</gene>
<feature type="non-terminal residue" evidence="1">
    <location>
        <position position="246"/>
    </location>
</feature>
<dbReference type="EMBL" id="GDID01000075">
    <property type="protein sequence ID" value="JAP96531.1"/>
    <property type="molecule type" value="Transcribed_RNA"/>
</dbReference>
<organism evidence="1">
    <name type="scientific">Trepomonas sp. PC1</name>
    <dbReference type="NCBI Taxonomy" id="1076344"/>
    <lineage>
        <taxon>Eukaryota</taxon>
        <taxon>Metamonada</taxon>
        <taxon>Diplomonadida</taxon>
        <taxon>Hexamitidae</taxon>
        <taxon>Hexamitinae</taxon>
        <taxon>Trepomonas</taxon>
    </lineage>
</organism>
<name>A0A146KMJ3_9EUKA</name>
<dbReference type="SUPFAM" id="SSF52058">
    <property type="entry name" value="L domain-like"/>
    <property type="match status" value="1"/>
</dbReference>
<evidence type="ECO:0000313" key="1">
    <source>
        <dbReference type="EMBL" id="JAP96531.1"/>
    </source>
</evidence>